<dbReference type="RefSeq" id="WP_170846725.1">
    <property type="nucleotide sequence ID" value="NZ_FOSZ01000003.1"/>
</dbReference>
<dbReference type="Pfam" id="PF13193">
    <property type="entry name" value="AMP-binding_C"/>
    <property type="match status" value="1"/>
</dbReference>
<dbReference type="PANTHER" id="PTHR43767">
    <property type="entry name" value="LONG-CHAIN-FATTY-ACID--COA LIGASE"/>
    <property type="match status" value="1"/>
</dbReference>
<dbReference type="Gene3D" id="3.30.300.30">
    <property type="match status" value="1"/>
</dbReference>
<dbReference type="InterPro" id="IPR020845">
    <property type="entry name" value="AMP-binding_CS"/>
</dbReference>
<dbReference type="InterPro" id="IPR045851">
    <property type="entry name" value="AMP-bd_C_sf"/>
</dbReference>
<evidence type="ECO:0000313" key="3">
    <source>
        <dbReference type="EMBL" id="SFK96086.1"/>
    </source>
</evidence>
<dbReference type="STRING" id="1280847.SAMN04488036_103384"/>
<dbReference type="Gene3D" id="3.40.50.12780">
    <property type="entry name" value="N-terminal domain of ligase-like"/>
    <property type="match status" value="1"/>
</dbReference>
<reference evidence="4" key="1">
    <citation type="submission" date="2016-10" db="EMBL/GenBank/DDBJ databases">
        <authorList>
            <person name="Varghese N."/>
            <person name="Submissions S."/>
        </authorList>
    </citation>
    <scope>NUCLEOTIDE SEQUENCE [LARGE SCALE GENOMIC DNA]</scope>
    <source>
        <strain evidence="4">DSM 28453</strain>
    </source>
</reference>
<dbReference type="PROSITE" id="PS00455">
    <property type="entry name" value="AMP_BINDING"/>
    <property type="match status" value="1"/>
</dbReference>
<dbReference type="Pfam" id="PF00501">
    <property type="entry name" value="AMP-binding"/>
    <property type="match status" value="1"/>
</dbReference>
<evidence type="ECO:0000259" key="2">
    <source>
        <dbReference type="Pfam" id="PF13193"/>
    </source>
</evidence>
<dbReference type="InterPro" id="IPR042099">
    <property type="entry name" value="ANL_N_sf"/>
</dbReference>
<dbReference type="EMBL" id="FOSZ01000003">
    <property type="protein sequence ID" value="SFK96086.1"/>
    <property type="molecule type" value="Genomic_DNA"/>
</dbReference>
<name>A0A1I4DVJ1_9RHOB</name>
<feature type="domain" description="AMP-dependent synthetase/ligase" evidence="1">
    <location>
        <begin position="8"/>
        <end position="358"/>
    </location>
</feature>
<organism evidence="3 4">
    <name type="scientific">Shimia haliotis</name>
    <dbReference type="NCBI Taxonomy" id="1280847"/>
    <lineage>
        <taxon>Bacteria</taxon>
        <taxon>Pseudomonadati</taxon>
        <taxon>Pseudomonadota</taxon>
        <taxon>Alphaproteobacteria</taxon>
        <taxon>Rhodobacterales</taxon>
        <taxon>Roseobacteraceae</taxon>
    </lineage>
</organism>
<evidence type="ECO:0000259" key="1">
    <source>
        <dbReference type="Pfam" id="PF00501"/>
    </source>
</evidence>
<sequence>MPLRHAIEHHARQCPDALAVCISGTSLSYGALFERLKRLHNALTALPHRRHADLSLPSDARLFAVAIGNQPAAATLLPAALATPHAVMLLDPQWPAALHQRMLAKLPPDVVFCLSSQTALIEAAERLSIPAITVDTDAFETFLTTPIDLPLTNPRDTFMVGFTSGTTSQPKAFARARHSWRASLDASRLAFALTEQSNTFAPGPLAHGISLYALAETLELGATFHAITRFDLADAHRAMATTRRIVAVPSLLAALCHGTPQDQIIEITTAGAKLDPALLAKARDFFPRARIHEYYGASELGFVSLNTHGRSSSSAPANSVGRPFPHVELSIRENGAEVAQGQAGTIFVRGDLAIEGYLWGGRNSGFRREGPWATVGDLGKLNYDGSLTLLGREGGMVITAGHNVYPQEIETALGEIPGITSALVLGRTHHSRGQELVAILLGDTPLEEIRSQLAIRLPRYKLPRRFFRLTDWPLTSSGKPDRGTLLNWLDEKDARLVPLHPAT</sequence>
<dbReference type="InterPro" id="IPR050237">
    <property type="entry name" value="ATP-dep_AMP-bd_enzyme"/>
</dbReference>
<proteinExistence type="predicted"/>
<protein>
    <submittedName>
        <fullName evidence="3">Long-chain acyl-CoA synthetase</fullName>
    </submittedName>
</protein>
<gene>
    <name evidence="3" type="ORF">SAMN04488036_103384</name>
</gene>
<dbReference type="SUPFAM" id="SSF56801">
    <property type="entry name" value="Acetyl-CoA synthetase-like"/>
    <property type="match status" value="1"/>
</dbReference>
<accession>A0A1I4DVJ1</accession>
<dbReference type="InterPro" id="IPR025110">
    <property type="entry name" value="AMP-bd_C"/>
</dbReference>
<dbReference type="PANTHER" id="PTHR43767:SF10">
    <property type="entry name" value="SURFACTIN SYNTHASE SUBUNIT 1"/>
    <property type="match status" value="1"/>
</dbReference>
<feature type="domain" description="AMP-binding enzyme C-terminal" evidence="2">
    <location>
        <begin position="408"/>
        <end position="479"/>
    </location>
</feature>
<dbReference type="InterPro" id="IPR000873">
    <property type="entry name" value="AMP-dep_synth/lig_dom"/>
</dbReference>
<keyword evidence="4" id="KW-1185">Reference proteome</keyword>
<evidence type="ECO:0000313" key="4">
    <source>
        <dbReference type="Proteomes" id="UP000198851"/>
    </source>
</evidence>
<dbReference type="GO" id="GO:0016877">
    <property type="term" value="F:ligase activity, forming carbon-sulfur bonds"/>
    <property type="evidence" value="ECO:0007669"/>
    <property type="project" value="UniProtKB-ARBA"/>
</dbReference>
<dbReference type="Proteomes" id="UP000198851">
    <property type="component" value="Unassembled WGS sequence"/>
</dbReference>
<dbReference type="AlphaFoldDB" id="A0A1I4DVJ1"/>